<keyword evidence="4" id="KW-1185">Reference proteome</keyword>
<feature type="domain" description="VWFA" evidence="2">
    <location>
        <begin position="348"/>
        <end position="540"/>
    </location>
</feature>
<sequence length="552" mass="58204">MGRHSSPRRPKWGFRSTALLLVVLLALVVGGWFALDTVSNRPTTASCAQATLAVAVTPDLAPIVQTAANRVNDACTQVQVSPRESNAVAEALIVSDGTPLPDVWLPESTLWLRRAHQKGAWNVELSGTPVASTPVVLAMTEDVAVGLGWPGNKPTWAQALEINPVGISDPSRDPSGLSTLLGIRAAAAAVADPAAATTTSLRKLAQNTLPQTSDLYARLPGTNSPSAPLSVFPTPESTLLRHNASTTAFPLVATYADVPSLDFPYTVLPNASQAALPVAQRLLDELRKAESMTALGDAGFRGPDGTVLRDRSADGRTTIESKAPIPLPPTDDVDQLLNQWAGVNLSSRMQVLLDVSGSMAEPVPGTGLDRMAVTIKAAEVGIGLFRPTTKFGMWLFATKLDGTKDYRELLPVLPVTEQLNTGALDKLRGVKAIKGGATGLYDSVLAAYKSGRENWEPGRINLVVVLTDGENEDPDGISRSQLLEELAKLQDPRRPLQLIGIGIGPDADLAELQAITTPTGGQAFVTPDPTKIGAIFYKALSGLLCQPPSCAG</sequence>
<dbReference type="AlphaFoldDB" id="A0A1H9UJK7"/>
<accession>A0A1H9UJK7</accession>
<dbReference type="Pfam" id="PF00092">
    <property type="entry name" value="VWA"/>
    <property type="match status" value="1"/>
</dbReference>
<dbReference type="SUPFAM" id="SSF53850">
    <property type="entry name" value="Periplasmic binding protein-like II"/>
    <property type="match status" value="1"/>
</dbReference>
<evidence type="ECO:0000256" key="1">
    <source>
        <dbReference type="SAM" id="MobiDB-lite"/>
    </source>
</evidence>
<dbReference type="RefSeq" id="WP_092779632.1">
    <property type="nucleotide sequence ID" value="NZ_FOGI01000007.1"/>
</dbReference>
<dbReference type="SMART" id="SM00327">
    <property type="entry name" value="VWA"/>
    <property type="match status" value="1"/>
</dbReference>
<dbReference type="Pfam" id="PF13531">
    <property type="entry name" value="SBP_bac_11"/>
    <property type="match status" value="1"/>
</dbReference>
<dbReference type="Gene3D" id="3.40.50.410">
    <property type="entry name" value="von Willebrand factor, type A domain"/>
    <property type="match status" value="1"/>
</dbReference>
<protein>
    <submittedName>
        <fullName evidence="3">von Willebrand factor type A domain-containing protein</fullName>
    </submittedName>
</protein>
<dbReference type="STRING" id="155974.SAMN04487818_107279"/>
<evidence type="ECO:0000313" key="4">
    <source>
        <dbReference type="Proteomes" id="UP000199051"/>
    </source>
</evidence>
<dbReference type="EMBL" id="FOGI01000007">
    <property type="protein sequence ID" value="SES09481.1"/>
    <property type="molecule type" value="Genomic_DNA"/>
</dbReference>
<gene>
    <name evidence="3" type="ORF">SAMN04487818_107279</name>
</gene>
<dbReference type="PROSITE" id="PS50234">
    <property type="entry name" value="VWFA"/>
    <property type="match status" value="1"/>
</dbReference>
<dbReference type="Proteomes" id="UP000199051">
    <property type="component" value="Unassembled WGS sequence"/>
</dbReference>
<reference evidence="4" key="1">
    <citation type="submission" date="2016-10" db="EMBL/GenBank/DDBJ databases">
        <authorList>
            <person name="Varghese N."/>
            <person name="Submissions S."/>
        </authorList>
    </citation>
    <scope>NUCLEOTIDE SEQUENCE [LARGE SCALE GENOMIC DNA]</scope>
    <source>
        <strain evidence="4">DSM 44260</strain>
    </source>
</reference>
<dbReference type="InterPro" id="IPR036465">
    <property type="entry name" value="vWFA_dom_sf"/>
</dbReference>
<dbReference type="InterPro" id="IPR002035">
    <property type="entry name" value="VWF_A"/>
</dbReference>
<evidence type="ECO:0000259" key="2">
    <source>
        <dbReference type="PROSITE" id="PS50234"/>
    </source>
</evidence>
<evidence type="ECO:0000313" key="3">
    <source>
        <dbReference type="EMBL" id="SES09481.1"/>
    </source>
</evidence>
<name>A0A1H9UJK7_9PSEU</name>
<feature type="region of interest" description="Disordered" evidence="1">
    <location>
        <begin position="303"/>
        <end position="330"/>
    </location>
</feature>
<feature type="compositionally biased region" description="Basic and acidic residues" evidence="1">
    <location>
        <begin position="307"/>
        <end position="319"/>
    </location>
</feature>
<proteinExistence type="predicted"/>
<dbReference type="SUPFAM" id="SSF53300">
    <property type="entry name" value="vWA-like"/>
    <property type="match status" value="1"/>
</dbReference>
<organism evidence="3 4">
    <name type="scientific">Actinokineospora terrae</name>
    <dbReference type="NCBI Taxonomy" id="155974"/>
    <lineage>
        <taxon>Bacteria</taxon>
        <taxon>Bacillati</taxon>
        <taxon>Actinomycetota</taxon>
        <taxon>Actinomycetes</taxon>
        <taxon>Pseudonocardiales</taxon>
        <taxon>Pseudonocardiaceae</taxon>
        <taxon>Actinokineospora</taxon>
    </lineage>
</organism>